<evidence type="ECO:0000313" key="2">
    <source>
        <dbReference type="Proteomes" id="UP001501138"/>
    </source>
</evidence>
<comment type="caution">
    <text evidence="1">The sequence shown here is derived from an EMBL/GenBank/DDBJ whole genome shotgun (WGS) entry which is preliminary data.</text>
</comment>
<organism evidence="1 2">
    <name type="scientific">Isoptericola hypogeus</name>
    <dbReference type="NCBI Taxonomy" id="300179"/>
    <lineage>
        <taxon>Bacteria</taxon>
        <taxon>Bacillati</taxon>
        <taxon>Actinomycetota</taxon>
        <taxon>Actinomycetes</taxon>
        <taxon>Micrococcales</taxon>
        <taxon>Promicromonosporaceae</taxon>
        <taxon>Isoptericola</taxon>
    </lineage>
</organism>
<dbReference type="PANTHER" id="PTHR10443:SF12">
    <property type="entry name" value="DIPEPTIDASE"/>
    <property type="match status" value="1"/>
</dbReference>
<dbReference type="Proteomes" id="UP001501138">
    <property type="component" value="Unassembled WGS sequence"/>
</dbReference>
<proteinExistence type="predicted"/>
<evidence type="ECO:0000313" key="1">
    <source>
        <dbReference type="EMBL" id="GAA1728589.1"/>
    </source>
</evidence>
<dbReference type="RefSeq" id="WP_344248809.1">
    <property type="nucleotide sequence ID" value="NZ_BAAAPM010000005.1"/>
</dbReference>
<dbReference type="CDD" id="cd01301">
    <property type="entry name" value="rDP_like"/>
    <property type="match status" value="1"/>
</dbReference>
<gene>
    <name evidence="1" type="ORF">GCM10009809_25220</name>
</gene>
<dbReference type="EMBL" id="BAAAPM010000005">
    <property type="protein sequence ID" value="GAA1728589.1"/>
    <property type="molecule type" value="Genomic_DNA"/>
</dbReference>
<dbReference type="PANTHER" id="PTHR10443">
    <property type="entry name" value="MICROSOMAL DIPEPTIDASE"/>
    <property type="match status" value="1"/>
</dbReference>
<keyword evidence="2" id="KW-1185">Reference proteome</keyword>
<accession>A0ABP4VJH7</accession>
<reference evidence="2" key="1">
    <citation type="journal article" date="2019" name="Int. J. Syst. Evol. Microbiol.">
        <title>The Global Catalogue of Microorganisms (GCM) 10K type strain sequencing project: providing services to taxonomists for standard genome sequencing and annotation.</title>
        <authorList>
            <consortium name="The Broad Institute Genomics Platform"/>
            <consortium name="The Broad Institute Genome Sequencing Center for Infectious Disease"/>
            <person name="Wu L."/>
            <person name="Ma J."/>
        </authorList>
    </citation>
    <scope>NUCLEOTIDE SEQUENCE [LARGE SCALE GENOMIC DNA]</scope>
    <source>
        <strain evidence="2">JCM 15589</strain>
    </source>
</reference>
<sequence>MTTERIAALLREHPVWDGHNDLPWEAREQVAYDWSRLDVAAGTAGRTHTDVPRLRAGGVGAQFWSVYVPSNLPGSAAVTATLEQVDAVRRLAARWPEHFRLALSADDVVGAWAEGRIASLMGAEGGQSIDSSMGALRMLYEVGVRYMTLTHNHNNPWAESATDTPAPHGGLSAFGREVVREMNRLGMLVDLSHVSAGTMRAALDVAEAPVIFSHSSARAVCDVPRNVPDDVLARLAGNGGVCMVTFVPSFVTPAVGAWRTAAGEAARAAGIAPNDHAAFSAFSDEWARDNPKPPTTLDDVVEHVEHVREVAGARHVGLGGDYDGAGGFADELADVSGYPNLLAALADRGWSDADLGALTSGNVLRALRAAEDVAARLQGEREPSVARIEDLDGPAA</sequence>
<dbReference type="SUPFAM" id="SSF51556">
    <property type="entry name" value="Metallo-dependent hydrolases"/>
    <property type="match status" value="1"/>
</dbReference>
<dbReference type="PROSITE" id="PS51365">
    <property type="entry name" value="RENAL_DIPEPTIDASE_2"/>
    <property type="match status" value="1"/>
</dbReference>
<dbReference type="InterPro" id="IPR032466">
    <property type="entry name" value="Metal_Hydrolase"/>
</dbReference>
<dbReference type="InterPro" id="IPR008257">
    <property type="entry name" value="Pept_M19"/>
</dbReference>
<dbReference type="Gene3D" id="3.20.20.140">
    <property type="entry name" value="Metal-dependent hydrolases"/>
    <property type="match status" value="1"/>
</dbReference>
<dbReference type="Pfam" id="PF01244">
    <property type="entry name" value="Peptidase_M19"/>
    <property type="match status" value="1"/>
</dbReference>
<protein>
    <submittedName>
        <fullName evidence="1">Dipeptidase</fullName>
    </submittedName>
</protein>
<name>A0ABP4VJH7_9MICO</name>